<sequence length="385" mass="43240">MSVEKGISTLAIGSPFASLFSLPQEILRLILSSIASFEPWTYNSAPEHTENRTPEQEGFVYRSDTTSRSLPPMSRHSLGISSESNWFTTIISRHSHHLSRRGEVGISSVVSQALRRMNARTGKMYWEGRNSETTLQIPIIVEAEPSEPKETRPEYLQDDTVCEDGISSTPTPKSMKQYHATVELEEEALLCENLTRLSPTIINADCTCVASNALIAYSSTPVLKLSEPDLLHIVRQQVSREATEELVAILITIIIMFAQCRLNLLKNIENLKRDIPIPSVESCEIRESIPPKIISRQDRMRSLSGSTVAEAFPFEEALSFSPVSTVYSAGNRISEVRRAVTWAEKRATEEHGTDISPKRMKLTDYERVSNGRVAILMDKFEKFHL</sequence>
<organism evidence="1 2">
    <name type="scientific">Boeremia exigua</name>
    <dbReference type="NCBI Taxonomy" id="749465"/>
    <lineage>
        <taxon>Eukaryota</taxon>
        <taxon>Fungi</taxon>
        <taxon>Dikarya</taxon>
        <taxon>Ascomycota</taxon>
        <taxon>Pezizomycotina</taxon>
        <taxon>Dothideomycetes</taxon>
        <taxon>Pleosporomycetidae</taxon>
        <taxon>Pleosporales</taxon>
        <taxon>Pleosporineae</taxon>
        <taxon>Didymellaceae</taxon>
        <taxon>Boeremia</taxon>
    </lineage>
</organism>
<accession>A0ACC2IEC7</accession>
<protein>
    <submittedName>
        <fullName evidence="1">Uncharacterized protein</fullName>
    </submittedName>
</protein>
<reference evidence="1" key="1">
    <citation type="submission" date="2022-11" db="EMBL/GenBank/DDBJ databases">
        <title>Genome Sequence of Boeremia exigua.</title>
        <authorList>
            <person name="Buettner E."/>
        </authorList>
    </citation>
    <scope>NUCLEOTIDE SEQUENCE</scope>
    <source>
        <strain evidence="1">CU02</strain>
    </source>
</reference>
<gene>
    <name evidence="1" type="ORF">OPT61_g4342</name>
</gene>
<name>A0ACC2IEC7_9PLEO</name>
<dbReference type="EMBL" id="JAPHNI010000245">
    <property type="protein sequence ID" value="KAJ8113553.1"/>
    <property type="molecule type" value="Genomic_DNA"/>
</dbReference>
<comment type="caution">
    <text evidence="1">The sequence shown here is derived from an EMBL/GenBank/DDBJ whole genome shotgun (WGS) entry which is preliminary data.</text>
</comment>
<evidence type="ECO:0000313" key="1">
    <source>
        <dbReference type="EMBL" id="KAJ8113553.1"/>
    </source>
</evidence>
<keyword evidence="2" id="KW-1185">Reference proteome</keyword>
<dbReference type="Proteomes" id="UP001153331">
    <property type="component" value="Unassembled WGS sequence"/>
</dbReference>
<evidence type="ECO:0000313" key="2">
    <source>
        <dbReference type="Proteomes" id="UP001153331"/>
    </source>
</evidence>
<proteinExistence type="predicted"/>